<comment type="caution">
    <text evidence="2">The sequence shown here is derived from an EMBL/GenBank/DDBJ whole genome shotgun (WGS) entry which is preliminary data.</text>
</comment>
<organism evidence="2 3">
    <name type="scientific">Brumimicrobium salinarum</name>
    <dbReference type="NCBI Taxonomy" id="2058658"/>
    <lineage>
        <taxon>Bacteria</taxon>
        <taxon>Pseudomonadati</taxon>
        <taxon>Bacteroidota</taxon>
        <taxon>Flavobacteriia</taxon>
        <taxon>Flavobacteriales</taxon>
        <taxon>Crocinitomicaceae</taxon>
        <taxon>Brumimicrobium</taxon>
    </lineage>
</organism>
<sequence>MDKKKTLVIGASEKTNRYANKAVRMLQEHQVPVVAFGNRKGNINGTEITTTFPHESDIHTVTLYLSAKNQNDFYDKILSLEPKRVIFNPGTENPSFEHQLEENGIQAEIACTLVLLSTNTY</sequence>
<evidence type="ECO:0000313" key="3">
    <source>
        <dbReference type="Proteomes" id="UP000236654"/>
    </source>
</evidence>
<dbReference type="RefSeq" id="WP_101334287.1">
    <property type="nucleotide sequence ID" value="NZ_PJNI01000007.1"/>
</dbReference>
<dbReference type="EMBL" id="PJNI01000007">
    <property type="protein sequence ID" value="PKR80905.1"/>
    <property type="molecule type" value="Genomic_DNA"/>
</dbReference>
<evidence type="ECO:0000259" key="1">
    <source>
        <dbReference type="Pfam" id="PF13380"/>
    </source>
</evidence>
<dbReference type="Gene3D" id="3.40.50.720">
    <property type="entry name" value="NAD(P)-binding Rossmann-like Domain"/>
    <property type="match status" value="1"/>
</dbReference>
<keyword evidence="3" id="KW-1185">Reference proteome</keyword>
<protein>
    <submittedName>
        <fullName evidence="2">CoA-binding protein</fullName>
    </submittedName>
</protein>
<dbReference type="OrthoDB" id="708726at2"/>
<feature type="domain" description="CoA-binding" evidence="1">
    <location>
        <begin position="4"/>
        <end position="115"/>
    </location>
</feature>
<dbReference type="InterPro" id="IPR003781">
    <property type="entry name" value="CoA-bd"/>
</dbReference>
<reference evidence="2 3" key="1">
    <citation type="submission" date="2017-12" db="EMBL/GenBank/DDBJ databases">
        <title>The draft genome sequence of Brumimicrobium saltpan LHR20.</title>
        <authorList>
            <person name="Do Z.-J."/>
            <person name="Luo H.-R."/>
        </authorList>
    </citation>
    <scope>NUCLEOTIDE SEQUENCE [LARGE SCALE GENOMIC DNA]</scope>
    <source>
        <strain evidence="2 3">LHR20</strain>
    </source>
</reference>
<dbReference type="AlphaFoldDB" id="A0A2I0R2X0"/>
<dbReference type="InterPro" id="IPR036291">
    <property type="entry name" value="NAD(P)-bd_dom_sf"/>
</dbReference>
<proteinExistence type="predicted"/>
<dbReference type="SUPFAM" id="SSF51735">
    <property type="entry name" value="NAD(P)-binding Rossmann-fold domains"/>
    <property type="match status" value="1"/>
</dbReference>
<dbReference type="Pfam" id="PF13380">
    <property type="entry name" value="CoA_binding_2"/>
    <property type="match status" value="1"/>
</dbReference>
<accession>A0A2I0R2X0</accession>
<dbReference type="Proteomes" id="UP000236654">
    <property type="component" value="Unassembled WGS sequence"/>
</dbReference>
<gene>
    <name evidence="2" type="ORF">CW751_06970</name>
</gene>
<evidence type="ECO:0000313" key="2">
    <source>
        <dbReference type="EMBL" id="PKR80905.1"/>
    </source>
</evidence>
<name>A0A2I0R2X0_9FLAO</name>